<accession>A0ACC3TD83</accession>
<reference evidence="2" key="1">
    <citation type="journal article" date="2024" name="Front. Bioeng. Biotechnol.">
        <title>Genome-scale model development and genomic sequencing of the oleaginous clade Lipomyces.</title>
        <authorList>
            <person name="Czajka J.J."/>
            <person name="Han Y."/>
            <person name="Kim J."/>
            <person name="Mondo S.J."/>
            <person name="Hofstad B.A."/>
            <person name="Robles A."/>
            <person name="Haridas S."/>
            <person name="Riley R."/>
            <person name="LaButti K."/>
            <person name="Pangilinan J."/>
            <person name="Andreopoulos W."/>
            <person name="Lipzen A."/>
            <person name="Yan J."/>
            <person name="Wang M."/>
            <person name="Ng V."/>
            <person name="Grigoriev I.V."/>
            <person name="Spatafora J.W."/>
            <person name="Magnuson J.K."/>
            <person name="Baker S.E."/>
            <person name="Pomraning K.R."/>
        </authorList>
    </citation>
    <scope>NUCLEOTIDE SEQUENCE [LARGE SCALE GENOMIC DNA]</scope>
    <source>
        <strain evidence="2">CBS 10300</strain>
    </source>
</reference>
<evidence type="ECO:0000313" key="1">
    <source>
        <dbReference type="EMBL" id="KAK9318916.1"/>
    </source>
</evidence>
<dbReference type="EMBL" id="MU970267">
    <property type="protein sequence ID" value="KAK9318916.1"/>
    <property type="molecule type" value="Genomic_DNA"/>
</dbReference>
<protein>
    <submittedName>
        <fullName evidence="1">Uncharacterized protein</fullName>
    </submittedName>
</protein>
<comment type="caution">
    <text evidence="1">The sequence shown here is derived from an EMBL/GenBank/DDBJ whole genome shotgun (WGS) entry which is preliminary data.</text>
</comment>
<gene>
    <name evidence="1" type="ORF">V1517DRAFT_250710</name>
</gene>
<organism evidence="1 2">
    <name type="scientific">Lipomyces orientalis</name>
    <dbReference type="NCBI Taxonomy" id="1233043"/>
    <lineage>
        <taxon>Eukaryota</taxon>
        <taxon>Fungi</taxon>
        <taxon>Dikarya</taxon>
        <taxon>Ascomycota</taxon>
        <taxon>Saccharomycotina</taxon>
        <taxon>Lipomycetes</taxon>
        <taxon>Lipomycetales</taxon>
        <taxon>Lipomycetaceae</taxon>
        <taxon>Lipomyces</taxon>
    </lineage>
</organism>
<dbReference type="Proteomes" id="UP001489719">
    <property type="component" value="Unassembled WGS sequence"/>
</dbReference>
<sequence>MKARRRTPTPTNRSTASRPKDLKNMLLARDSRYSVVGRIMDDTGPMPATPPPNGMATLQVAHIIPFNASRRIPLRAMLSKFAGQDMEDLLTGHGINDPSNALLLDPTTHQAFDAFKFGLECQDDRYFLRMLVPTWLQPPAVSRHLEDEELFFGEGPEQVALPSALLCNIQLAVGRVLRASGAAE</sequence>
<evidence type="ECO:0000313" key="2">
    <source>
        <dbReference type="Proteomes" id="UP001489719"/>
    </source>
</evidence>
<proteinExistence type="predicted"/>
<keyword evidence="2" id="KW-1185">Reference proteome</keyword>
<feature type="non-terminal residue" evidence="1">
    <location>
        <position position="184"/>
    </location>
</feature>
<name>A0ACC3TD83_9ASCO</name>